<comment type="caution">
    <text evidence="8">The sequence shown here is derived from an EMBL/GenBank/DDBJ whole genome shotgun (WGS) entry which is preliminary data.</text>
</comment>
<proteinExistence type="predicted"/>
<dbReference type="InterPro" id="IPR005471">
    <property type="entry name" value="Tscrpt_reg_IclR_N"/>
</dbReference>
<dbReference type="eggNOG" id="COG1414">
    <property type="taxonomic scope" value="Bacteria"/>
</dbReference>
<keyword evidence="1" id="KW-0805">Transcription regulation</keyword>
<accession>F7NG16</accession>
<dbReference type="Proteomes" id="UP000003240">
    <property type="component" value="Unassembled WGS sequence"/>
</dbReference>
<dbReference type="PANTHER" id="PTHR30136">
    <property type="entry name" value="HELIX-TURN-HELIX TRANSCRIPTIONAL REGULATOR, ICLR FAMILY"/>
    <property type="match status" value="1"/>
</dbReference>
<keyword evidence="3" id="KW-0804">Transcription</keyword>
<dbReference type="GO" id="GO:0045892">
    <property type="term" value="P:negative regulation of DNA-templated transcription"/>
    <property type="evidence" value="ECO:0007669"/>
    <property type="project" value="TreeGrafter"/>
</dbReference>
<dbReference type="PROSITE" id="PS51078">
    <property type="entry name" value="ICLR_ED"/>
    <property type="match status" value="1"/>
</dbReference>
<dbReference type="Gene3D" id="1.10.10.10">
    <property type="entry name" value="Winged helix-like DNA-binding domain superfamily/Winged helix DNA-binding domain"/>
    <property type="match status" value="1"/>
</dbReference>
<dbReference type="SUPFAM" id="SSF55781">
    <property type="entry name" value="GAF domain-like"/>
    <property type="match status" value="1"/>
</dbReference>
<gene>
    <name evidence="8" type="ORF">ALO_05013</name>
</gene>
<evidence type="ECO:0000259" key="7">
    <source>
        <dbReference type="PROSITE" id="PS51078"/>
    </source>
</evidence>
<dbReference type="PANTHER" id="PTHR30136:SF35">
    <property type="entry name" value="HTH-TYPE TRANSCRIPTIONAL REGULATOR RV1719"/>
    <property type="match status" value="1"/>
</dbReference>
<evidence type="ECO:0000313" key="9">
    <source>
        <dbReference type="Proteomes" id="UP000003240"/>
    </source>
</evidence>
<comment type="function">
    <text evidence="4">May be an activator protein for the gylABX operon.</text>
</comment>
<dbReference type="SMART" id="SM00346">
    <property type="entry name" value="HTH_ICLR"/>
    <property type="match status" value="1"/>
</dbReference>
<feature type="domain" description="HTH iclR-type" evidence="6">
    <location>
        <begin position="8"/>
        <end position="69"/>
    </location>
</feature>
<dbReference type="InterPro" id="IPR014757">
    <property type="entry name" value="Tscrpt_reg_IclR_C"/>
</dbReference>
<dbReference type="GO" id="GO:0003700">
    <property type="term" value="F:DNA-binding transcription factor activity"/>
    <property type="evidence" value="ECO:0007669"/>
    <property type="project" value="TreeGrafter"/>
</dbReference>
<dbReference type="RefSeq" id="WP_004093402.1">
    <property type="nucleotide sequence ID" value="NZ_AFGF01000040.1"/>
</dbReference>
<evidence type="ECO:0000256" key="3">
    <source>
        <dbReference type="ARBA" id="ARBA00023163"/>
    </source>
</evidence>
<evidence type="ECO:0000256" key="1">
    <source>
        <dbReference type="ARBA" id="ARBA00023015"/>
    </source>
</evidence>
<evidence type="ECO:0000256" key="2">
    <source>
        <dbReference type="ARBA" id="ARBA00023125"/>
    </source>
</evidence>
<evidence type="ECO:0000256" key="5">
    <source>
        <dbReference type="ARBA" id="ARBA00070406"/>
    </source>
</evidence>
<evidence type="ECO:0000313" key="8">
    <source>
        <dbReference type="EMBL" id="EGO64934.1"/>
    </source>
</evidence>
<sequence>MQRQCLEVQAVQRALDILEVVGNSVQPVSLKELAYHTALPKSTAYRLLGNLEHRGYVRCSGDGSYQLGLKLLMMSQRVEQAFELKHLVRPFLLELNERFKETVHLGVLEQNRVLYVDSVESPQPIRLVAETGSTNAAYCTSLGKALLIRHSDEAIRQILTADGMQKRTDYTITAEDAFFAAMAQTRQLGYALDNMESAPECRCVGAPIYNHRGQAVAAISISGPATRFSLTLIANEAAPELLEDSRQISRFLGLMQESRLSGGRAL</sequence>
<dbReference type="SUPFAM" id="SSF46785">
    <property type="entry name" value="Winged helix' DNA-binding domain"/>
    <property type="match status" value="1"/>
</dbReference>
<dbReference type="Pfam" id="PF09339">
    <property type="entry name" value="HTH_IclR"/>
    <property type="match status" value="1"/>
</dbReference>
<dbReference type="AlphaFoldDB" id="F7NG16"/>
<reference evidence="8 9" key="1">
    <citation type="journal article" date="2011" name="EMBO J.">
        <title>Structural diversity of bacterial flagellar motors.</title>
        <authorList>
            <person name="Chen S."/>
            <person name="Beeby M."/>
            <person name="Murphy G.E."/>
            <person name="Leadbetter J.R."/>
            <person name="Hendrixson D.R."/>
            <person name="Briegel A."/>
            <person name="Li Z."/>
            <person name="Shi J."/>
            <person name="Tocheva E.I."/>
            <person name="Muller A."/>
            <person name="Dobro M.J."/>
            <person name="Jensen G.J."/>
        </authorList>
    </citation>
    <scope>NUCLEOTIDE SEQUENCE [LARGE SCALE GENOMIC DNA]</scope>
    <source>
        <strain evidence="8 9">DSM 6540</strain>
    </source>
</reference>
<dbReference type="InterPro" id="IPR029016">
    <property type="entry name" value="GAF-like_dom_sf"/>
</dbReference>
<dbReference type="InterPro" id="IPR036388">
    <property type="entry name" value="WH-like_DNA-bd_sf"/>
</dbReference>
<evidence type="ECO:0000256" key="4">
    <source>
        <dbReference type="ARBA" id="ARBA00058938"/>
    </source>
</evidence>
<dbReference type="FunFam" id="1.10.10.10:FF:000056">
    <property type="entry name" value="IclR family transcriptional regulator"/>
    <property type="match status" value="1"/>
</dbReference>
<keyword evidence="2" id="KW-0238">DNA-binding</keyword>
<dbReference type="GO" id="GO:0003677">
    <property type="term" value="F:DNA binding"/>
    <property type="evidence" value="ECO:0007669"/>
    <property type="project" value="UniProtKB-KW"/>
</dbReference>
<dbReference type="PROSITE" id="PS51077">
    <property type="entry name" value="HTH_ICLR"/>
    <property type="match status" value="1"/>
</dbReference>
<name>F7NG16_9FIRM</name>
<organism evidence="8 9">
    <name type="scientific">Acetonema longum DSM 6540</name>
    <dbReference type="NCBI Taxonomy" id="1009370"/>
    <lineage>
        <taxon>Bacteria</taxon>
        <taxon>Bacillati</taxon>
        <taxon>Bacillota</taxon>
        <taxon>Negativicutes</taxon>
        <taxon>Acetonemataceae</taxon>
        <taxon>Acetonema</taxon>
    </lineage>
</organism>
<dbReference type="InterPro" id="IPR050707">
    <property type="entry name" value="HTH_MetabolicPath_Reg"/>
</dbReference>
<keyword evidence="9" id="KW-1185">Reference proteome</keyword>
<dbReference type="InterPro" id="IPR036390">
    <property type="entry name" value="WH_DNA-bd_sf"/>
</dbReference>
<dbReference type="OrthoDB" id="9791752at2"/>
<dbReference type="Pfam" id="PF01614">
    <property type="entry name" value="IclR_C"/>
    <property type="match status" value="1"/>
</dbReference>
<protein>
    <recommendedName>
        <fullName evidence="5">Glycerol operon regulatory protein</fullName>
    </recommendedName>
</protein>
<dbReference type="Gene3D" id="3.30.450.40">
    <property type="match status" value="1"/>
</dbReference>
<dbReference type="EMBL" id="AFGF01000040">
    <property type="protein sequence ID" value="EGO64934.1"/>
    <property type="molecule type" value="Genomic_DNA"/>
</dbReference>
<dbReference type="STRING" id="1009370.ALO_05013"/>
<feature type="domain" description="IclR-ED" evidence="7">
    <location>
        <begin position="70"/>
        <end position="254"/>
    </location>
</feature>
<evidence type="ECO:0000259" key="6">
    <source>
        <dbReference type="PROSITE" id="PS51077"/>
    </source>
</evidence>